<organism evidence="2 3">
    <name type="scientific">Aeromicrobium phragmitis</name>
    <dbReference type="NCBI Taxonomy" id="2478914"/>
    <lineage>
        <taxon>Bacteria</taxon>
        <taxon>Bacillati</taxon>
        <taxon>Actinomycetota</taxon>
        <taxon>Actinomycetes</taxon>
        <taxon>Propionibacteriales</taxon>
        <taxon>Nocardioidaceae</taxon>
        <taxon>Aeromicrobium</taxon>
    </lineage>
</organism>
<proteinExistence type="predicted"/>
<name>A0A3L8PP95_9ACTN</name>
<keyword evidence="1" id="KW-1133">Transmembrane helix</keyword>
<keyword evidence="3" id="KW-1185">Reference proteome</keyword>
<feature type="transmembrane region" description="Helical" evidence="1">
    <location>
        <begin position="155"/>
        <end position="177"/>
    </location>
</feature>
<comment type="caution">
    <text evidence="2">The sequence shown here is derived from an EMBL/GenBank/DDBJ whole genome shotgun (WGS) entry which is preliminary data.</text>
</comment>
<feature type="transmembrane region" description="Helical" evidence="1">
    <location>
        <begin position="184"/>
        <end position="203"/>
    </location>
</feature>
<reference evidence="2 3" key="1">
    <citation type="submission" date="2018-10" db="EMBL/GenBank/DDBJ databases">
        <title>Aeromicrobium sp. 9W16Y-2 whole genome shotgun sequence.</title>
        <authorList>
            <person name="Li F."/>
        </authorList>
    </citation>
    <scope>NUCLEOTIDE SEQUENCE [LARGE SCALE GENOMIC DNA]</scope>
    <source>
        <strain evidence="2 3">9W16Y-2</strain>
    </source>
</reference>
<dbReference type="OrthoDB" id="9845794at2"/>
<keyword evidence="1" id="KW-0812">Transmembrane</keyword>
<feature type="transmembrane region" description="Helical" evidence="1">
    <location>
        <begin position="20"/>
        <end position="48"/>
    </location>
</feature>
<feature type="transmembrane region" description="Helical" evidence="1">
    <location>
        <begin position="68"/>
        <end position="93"/>
    </location>
</feature>
<sequence>MSEKRESRARRKQSRDGSRFTVWAAVGLLLFFGLALVELVPLLVHGLARAFELDGDAVIERWPLHPGYWVSVLVFAAPLVVAMVFALATRFLAHGKDEPSARRRWSGVILGLAVAYSVAVQWTTLTGTNRPLISGRVSDGLTDLPLGVVDVLRVAAYPSLAVLLGTFAAVVVVGLLSGKDRPRIYAWSYLAVATVGVVLVGWLNGNRYF</sequence>
<evidence type="ECO:0000313" key="2">
    <source>
        <dbReference type="EMBL" id="RLV56268.1"/>
    </source>
</evidence>
<gene>
    <name evidence="2" type="ORF">D9V41_07515</name>
</gene>
<dbReference type="EMBL" id="RDBF01000004">
    <property type="protein sequence ID" value="RLV56268.1"/>
    <property type="molecule type" value="Genomic_DNA"/>
</dbReference>
<dbReference type="AlphaFoldDB" id="A0A3L8PP95"/>
<evidence type="ECO:0000313" key="3">
    <source>
        <dbReference type="Proteomes" id="UP000282515"/>
    </source>
</evidence>
<feature type="transmembrane region" description="Helical" evidence="1">
    <location>
        <begin position="105"/>
        <end position="124"/>
    </location>
</feature>
<dbReference type="Proteomes" id="UP000282515">
    <property type="component" value="Unassembled WGS sequence"/>
</dbReference>
<keyword evidence="1" id="KW-0472">Membrane</keyword>
<evidence type="ECO:0000256" key="1">
    <source>
        <dbReference type="SAM" id="Phobius"/>
    </source>
</evidence>
<accession>A0A3L8PP95</accession>
<dbReference type="RefSeq" id="WP_121793927.1">
    <property type="nucleotide sequence ID" value="NZ_RDBF01000004.1"/>
</dbReference>
<protein>
    <submittedName>
        <fullName evidence="2">Uncharacterized protein</fullName>
    </submittedName>
</protein>